<dbReference type="Proteomes" id="UP000594262">
    <property type="component" value="Unplaced"/>
</dbReference>
<evidence type="ECO:0000313" key="4">
    <source>
        <dbReference type="Proteomes" id="UP000594262"/>
    </source>
</evidence>
<dbReference type="OrthoDB" id="203440at2759"/>
<feature type="region of interest" description="Disordered" evidence="2">
    <location>
        <begin position="247"/>
        <end position="308"/>
    </location>
</feature>
<dbReference type="GeneID" id="136809808"/>
<name>A0A7M6DRM1_9CNID</name>
<accession>A0A7M6DRM1</accession>
<protein>
    <recommendedName>
        <fullName evidence="5">Neuroguidin</fullName>
    </recommendedName>
</protein>
<dbReference type="AlphaFoldDB" id="A0A7M6DRM1"/>
<comment type="similarity">
    <text evidence="1">Belongs to the SAS10 family.</text>
</comment>
<feature type="compositionally biased region" description="Acidic residues" evidence="2">
    <location>
        <begin position="140"/>
        <end position="150"/>
    </location>
</feature>
<reference evidence="3" key="1">
    <citation type="submission" date="2021-01" db="UniProtKB">
        <authorList>
            <consortium name="EnsemblMetazoa"/>
        </authorList>
    </citation>
    <scope>IDENTIFICATION</scope>
</reference>
<feature type="compositionally biased region" description="Basic residues" evidence="2">
    <location>
        <begin position="281"/>
        <end position="308"/>
    </location>
</feature>
<dbReference type="RefSeq" id="XP_066922463.1">
    <property type="nucleotide sequence ID" value="XM_067066362.1"/>
</dbReference>
<evidence type="ECO:0000256" key="1">
    <source>
        <dbReference type="ARBA" id="ARBA00010979"/>
    </source>
</evidence>
<feature type="compositionally biased region" description="Basic and acidic residues" evidence="2">
    <location>
        <begin position="220"/>
        <end position="233"/>
    </location>
</feature>
<organism evidence="3 4">
    <name type="scientific">Clytia hemisphaerica</name>
    <dbReference type="NCBI Taxonomy" id="252671"/>
    <lineage>
        <taxon>Eukaryota</taxon>
        <taxon>Metazoa</taxon>
        <taxon>Cnidaria</taxon>
        <taxon>Hydrozoa</taxon>
        <taxon>Hydroidolina</taxon>
        <taxon>Leptothecata</taxon>
        <taxon>Obeliida</taxon>
        <taxon>Clytiidae</taxon>
        <taxon>Clytia</taxon>
    </lineage>
</organism>
<feature type="region of interest" description="Disordered" evidence="2">
    <location>
        <begin position="125"/>
        <end position="233"/>
    </location>
</feature>
<proteinExistence type="inferred from homology"/>
<dbReference type="PANTHER" id="PTHR13237">
    <property type="entry name" value="SOMETHING ABOUT SILENCING PROTEIN 10-RELATED"/>
    <property type="match status" value="1"/>
</dbReference>
<dbReference type="InterPro" id="IPR007146">
    <property type="entry name" value="Sas10/Utp3/C1D"/>
</dbReference>
<sequence>MSEENIAKDIPLFLSAMNSLKTITKDSDAHIKGLMEKISTSEEDRNDGLSFLEMKFHLVLDYLINLTFTMILKINGKSLVEQPCIDRLVEIRTVLEKIRPINKKLSYQVDKLIKMASEAVEGQANPLSFKPNLNNLVNKDEEDSEGSEEEDGHKKDEVYVPPRVTAVPYDEEEDKQKKKMEKARQKSLNNALLQDLRNEYSEAPEEIRSGRNGNMRAKLQKKEEERQRFEEDNFRRLTVTKKDRLMKRKLNDLDTVVKLDSFHGAGDDDSDSDMGDDRYNPKKKKGKGKKDKFKKKISGGSSGKKRRR</sequence>
<dbReference type="EnsemblMetazoa" id="CLYHEMT025428.1">
    <property type="protein sequence ID" value="CLYHEMP025428.1"/>
    <property type="gene ID" value="CLYHEMG025428"/>
</dbReference>
<feature type="compositionally biased region" description="Basic and acidic residues" evidence="2">
    <location>
        <begin position="196"/>
        <end position="209"/>
    </location>
</feature>
<feature type="compositionally biased region" description="Basic and acidic residues" evidence="2">
    <location>
        <begin position="247"/>
        <end position="261"/>
    </location>
</feature>
<keyword evidence="4" id="KW-1185">Reference proteome</keyword>
<evidence type="ECO:0000313" key="3">
    <source>
        <dbReference type="EnsemblMetazoa" id="CLYHEMP025428.1"/>
    </source>
</evidence>
<dbReference type="Pfam" id="PF04000">
    <property type="entry name" value="Sas10_Utp3"/>
    <property type="match status" value="1"/>
</dbReference>
<dbReference type="GO" id="GO:0032040">
    <property type="term" value="C:small-subunit processome"/>
    <property type="evidence" value="ECO:0007669"/>
    <property type="project" value="TreeGrafter"/>
</dbReference>
<dbReference type="PANTHER" id="PTHR13237:SF9">
    <property type="entry name" value="NEUROGUIDIN"/>
    <property type="match status" value="1"/>
</dbReference>
<evidence type="ECO:0008006" key="5">
    <source>
        <dbReference type="Google" id="ProtNLM"/>
    </source>
</evidence>
<evidence type="ECO:0000256" key="2">
    <source>
        <dbReference type="SAM" id="MobiDB-lite"/>
    </source>
</evidence>
<dbReference type="GO" id="GO:0000462">
    <property type="term" value="P:maturation of SSU-rRNA from tricistronic rRNA transcript (SSU-rRNA, 5.8S rRNA, LSU-rRNA)"/>
    <property type="evidence" value="ECO:0007669"/>
    <property type="project" value="TreeGrafter"/>
</dbReference>